<reference evidence="4 5" key="1">
    <citation type="submission" date="2019-01" db="EMBL/GenBank/DDBJ databases">
        <title>Novel species of Cellulomonas.</title>
        <authorList>
            <person name="Liu Q."/>
            <person name="Xin Y.-H."/>
        </authorList>
    </citation>
    <scope>NUCLEOTIDE SEQUENCE [LARGE SCALE GENOMIC DNA]</scope>
    <source>
        <strain evidence="4 5">HLT2-17</strain>
    </source>
</reference>
<evidence type="ECO:0000256" key="1">
    <source>
        <dbReference type="ARBA" id="ARBA00022801"/>
    </source>
</evidence>
<proteinExistence type="predicted"/>
<dbReference type="Proteomes" id="UP000293764">
    <property type="component" value="Unassembled WGS sequence"/>
</dbReference>
<feature type="signal peptide" evidence="3">
    <location>
        <begin position="1"/>
        <end position="26"/>
    </location>
</feature>
<gene>
    <name evidence="4" type="ORF">EUA98_07280</name>
</gene>
<dbReference type="InterPro" id="IPR005754">
    <property type="entry name" value="Sortase"/>
</dbReference>
<dbReference type="EMBL" id="SDWW01000013">
    <property type="protein sequence ID" value="RYV51696.1"/>
    <property type="molecule type" value="Genomic_DNA"/>
</dbReference>
<evidence type="ECO:0000256" key="3">
    <source>
        <dbReference type="SAM" id="SignalP"/>
    </source>
</evidence>
<keyword evidence="1" id="KW-0378">Hydrolase</keyword>
<evidence type="ECO:0000256" key="2">
    <source>
        <dbReference type="SAM" id="MobiDB-lite"/>
    </source>
</evidence>
<keyword evidence="3" id="KW-0732">Signal</keyword>
<dbReference type="InterPro" id="IPR042001">
    <property type="entry name" value="Sortase_F"/>
</dbReference>
<organism evidence="4 5">
    <name type="scientific">Pengzhenrongella frigida</name>
    <dbReference type="NCBI Taxonomy" id="1259133"/>
    <lineage>
        <taxon>Bacteria</taxon>
        <taxon>Bacillati</taxon>
        <taxon>Actinomycetota</taxon>
        <taxon>Actinomycetes</taxon>
        <taxon>Micrococcales</taxon>
        <taxon>Pengzhenrongella</taxon>
    </lineage>
</organism>
<dbReference type="GO" id="GO:0016787">
    <property type="term" value="F:hydrolase activity"/>
    <property type="evidence" value="ECO:0007669"/>
    <property type="project" value="UniProtKB-KW"/>
</dbReference>
<dbReference type="InterPro" id="IPR023365">
    <property type="entry name" value="Sortase_dom-sf"/>
</dbReference>
<feature type="region of interest" description="Disordered" evidence="2">
    <location>
        <begin position="32"/>
        <end position="63"/>
    </location>
</feature>
<evidence type="ECO:0000313" key="4">
    <source>
        <dbReference type="EMBL" id="RYV51696.1"/>
    </source>
</evidence>
<dbReference type="SUPFAM" id="SSF63817">
    <property type="entry name" value="Sortase"/>
    <property type="match status" value="1"/>
</dbReference>
<accession>A0A4Q5N0Y8</accession>
<dbReference type="OrthoDB" id="525039at2"/>
<comment type="caution">
    <text evidence="4">The sequence shown here is derived from an EMBL/GenBank/DDBJ whole genome shotgun (WGS) entry which is preliminary data.</text>
</comment>
<protein>
    <submittedName>
        <fullName evidence="4">Class F sortase</fullName>
    </submittedName>
</protein>
<dbReference type="Pfam" id="PF04203">
    <property type="entry name" value="Sortase"/>
    <property type="match status" value="1"/>
</dbReference>
<dbReference type="Gene3D" id="2.40.260.10">
    <property type="entry name" value="Sortase"/>
    <property type="match status" value="1"/>
</dbReference>
<dbReference type="CDD" id="cd05829">
    <property type="entry name" value="Sortase_F"/>
    <property type="match status" value="1"/>
</dbReference>
<feature type="chain" id="PRO_5039169902" evidence="3">
    <location>
        <begin position="27"/>
        <end position="229"/>
    </location>
</feature>
<name>A0A4Q5N0Y8_9MICO</name>
<dbReference type="PROSITE" id="PS51257">
    <property type="entry name" value="PROKAR_LIPOPROTEIN"/>
    <property type="match status" value="1"/>
</dbReference>
<sequence>MSHRTGRRTPTLAIALAVVAVAGLLAGCTPSDPQDATAASTASSTRAPSPRASSSATPAPVPDVPVASADLGAVPSPVVIPPTRLRIPAQDIELPIDAVGVQADGQMEVPPLAERGGWYRFGAAPGQDEGTAVIAAHVDSVASAGLGPFARLEDLVAGDVVEVTRQDGTRRQYTVSGVRRVAKTDVPWAEIFVRDGDPRLVLVTCGGVFQPAIGRYADNVIVTADPVAD</sequence>
<evidence type="ECO:0000313" key="5">
    <source>
        <dbReference type="Proteomes" id="UP000293764"/>
    </source>
</evidence>
<dbReference type="RefSeq" id="WP_130102013.1">
    <property type="nucleotide sequence ID" value="NZ_SDWW01000013.1"/>
</dbReference>
<dbReference type="AlphaFoldDB" id="A0A4Q5N0Y8"/>
<keyword evidence="5" id="KW-1185">Reference proteome</keyword>